<dbReference type="GO" id="GO:0015254">
    <property type="term" value="F:glycerol channel activity"/>
    <property type="evidence" value="ECO:0007669"/>
    <property type="project" value="TreeGrafter"/>
</dbReference>
<dbReference type="Proteomes" id="UP000010880">
    <property type="component" value="Chromosome"/>
</dbReference>
<evidence type="ECO:0000256" key="8">
    <source>
        <dbReference type="SAM" id="Phobius"/>
    </source>
</evidence>
<evidence type="ECO:0000256" key="6">
    <source>
        <dbReference type="ARBA" id="ARBA00023136"/>
    </source>
</evidence>
<dbReference type="PROSITE" id="PS00221">
    <property type="entry name" value="MIP"/>
    <property type="match status" value="1"/>
</dbReference>
<accession>L0KCY8</accession>
<comment type="subcellular location">
    <subcellularLocation>
        <location evidence="1">Membrane</location>
        <topology evidence="1">Multi-pass membrane protein</topology>
    </subcellularLocation>
</comment>
<feature type="transmembrane region" description="Helical" evidence="8">
    <location>
        <begin position="217"/>
        <end position="237"/>
    </location>
</feature>
<sequence>MKHDSLTGECIAEIVGTAILLFFGAGVVANLVLVGANIGWWELCLLWGLGVAMAVYITGGVSGAHINPAVTVGLASVGDFPWKKVIPYCISQTVGAFIGAGGAYFIYAEQFTEKTATNMTIFHTIAMNNISNPKAMMIELILTMILLMGVMAMTEPLNSTAPKGLGAAMAIGILVAGIGGIGGKLTGFAINPARDFGPKVFTALAGWGSTPFTAHNFYFWVPIVGPLLGGVLGAVVYKKLLRTYLPEVWKNKSKNDEIEAGETTSA</sequence>
<dbReference type="Gene3D" id="1.20.1080.10">
    <property type="entry name" value="Glycerol uptake facilitator protein"/>
    <property type="match status" value="1"/>
</dbReference>
<dbReference type="InterPro" id="IPR050363">
    <property type="entry name" value="MIP/Aquaporin"/>
</dbReference>
<dbReference type="KEGG" id="hhl:Halha_2045"/>
<evidence type="ECO:0000313" key="9">
    <source>
        <dbReference type="EMBL" id="AGB41943.1"/>
    </source>
</evidence>
<keyword evidence="6 8" id="KW-0472">Membrane</keyword>
<dbReference type="PATRIC" id="fig|748449.3.peg.1971"/>
<keyword evidence="4 7" id="KW-0812">Transmembrane</keyword>
<gene>
    <name evidence="9" type="ordered locus">Halha_2045</name>
</gene>
<dbReference type="OrthoDB" id="9807293at2"/>
<evidence type="ECO:0000256" key="7">
    <source>
        <dbReference type="RuleBase" id="RU000477"/>
    </source>
</evidence>
<dbReference type="SUPFAM" id="SSF81338">
    <property type="entry name" value="Aquaporin-like"/>
    <property type="match status" value="1"/>
</dbReference>
<dbReference type="HOGENOM" id="CLU_020019_9_3_9"/>
<keyword evidence="5 8" id="KW-1133">Transmembrane helix</keyword>
<organism evidence="9 10">
    <name type="scientific">Halobacteroides halobius (strain ATCC 35273 / DSM 5150 / MD-1)</name>
    <dbReference type="NCBI Taxonomy" id="748449"/>
    <lineage>
        <taxon>Bacteria</taxon>
        <taxon>Bacillati</taxon>
        <taxon>Bacillota</taxon>
        <taxon>Clostridia</taxon>
        <taxon>Halanaerobiales</taxon>
        <taxon>Halobacteroidaceae</taxon>
        <taxon>Halobacteroides</taxon>
    </lineage>
</organism>
<feature type="transmembrane region" description="Helical" evidence="8">
    <location>
        <begin position="12"/>
        <end position="33"/>
    </location>
</feature>
<evidence type="ECO:0000256" key="1">
    <source>
        <dbReference type="ARBA" id="ARBA00004141"/>
    </source>
</evidence>
<feature type="transmembrane region" description="Helical" evidence="8">
    <location>
        <begin position="85"/>
        <end position="107"/>
    </location>
</feature>
<dbReference type="InterPro" id="IPR023271">
    <property type="entry name" value="Aquaporin-like"/>
</dbReference>
<dbReference type="EMBL" id="CP003359">
    <property type="protein sequence ID" value="AGB41943.1"/>
    <property type="molecule type" value="Genomic_DNA"/>
</dbReference>
<dbReference type="InterPro" id="IPR022357">
    <property type="entry name" value="MIP_CS"/>
</dbReference>
<dbReference type="GO" id="GO:0005886">
    <property type="term" value="C:plasma membrane"/>
    <property type="evidence" value="ECO:0007669"/>
    <property type="project" value="TreeGrafter"/>
</dbReference>
<dbReference type="PRINTS" id="PR00783">
    <property type="entry name" value="MINTRINSICP"/>
</dbReference>
<dbReference type="Pfam" id="PF00230">
    <property type="entry name" value="MIP"/>
    <property type="match status" value="1"/>
</dbReference>
<evidence type="ECO:0000256" key="3">
    <source>
        <dbReference type="ARBA" id="ARBA00022448"/>
    </source>
</evidence>
<dbReference type="NCBIfam" id="TIGR00861">
    <property type="entry name" value="MIP"/>
    <property type="match status" value="1"/>
</dbReference>
<feature type="transmembrane region" description="Helical" evidence="8">
    <location>
        <begin position="45"/>
        <end position="64"/>
    </location>
</feature>
<keyword evidence="10" id="KW-1185">Reference proteome</keyword>
<keyword evidence="3 7" id="KW-0813">Transport</keyword>
<dbReference type="AlphaFoldDB" id="L0KCY8"/>
<feature type="transmembrane region" description="Helical" evidence="8">
    <location>
        <begin position="135"/>
        <end position="153"/>
    </location>
</feature>
<dbReference type="STRING" id="748449.Halha_2045"/>
<proteinExistence type="inferred from homology"/>
<dbReference type="RefSeq" id="WP_015327657.1">
    <property type="nucleotide sequence ID" value="NC_019978.1"/>
</dbReference>
<dbReference type="CDD" id="cd00333">
    <property type="entry name" value="MIP"/>
    <property type="match status" value="1"/>
</dbReference>
<dbReference type="eggNOG" id="COG0580">
    <property type="taxonomic scope" value="Bacteria"/>
</dbReference>
<dbReference type="InterPro" id="IPR000425">
    <property type="entry name" value="MIP"/>
</dbReference>
<evidence type="ECO:0000256" key="2">
    <source>
        <dbReference type="ARBA" id="ARBA00006175"/>
    </source>
</evidence>
<evidence type="ECO:0000256" key="4">
    <source>
        <dbReference type="ARBA" id="ARBA00022692"/>
    </source>
</evidence>
<reference evidence="10" key="1">
    <citation type="submission" date="2012-02" db="EMBL/GenBank/DDBJ databases">
        <title>The complete genome of Halobacteroides halobius DSM 5150.</title>
        <authorList>
            <person name="Lucas S."/>
            <person name="Copeland A."/>
            <person name="Lapidus A."/>
            <person name="Glavina del Rio T."/>
            <person name="Dalin E."/>
            <person name="Tice H."/>
            <person name="Bruce D."/>
            <person name="Goodwin L."/>
            <person name="Pitluck S."/>
            <person name="Peters L."/>
            <person name="Mikhailova N."/>
            <person name="Gu W."/>
            <person name="Kyrpides N."/>
            <person name="Mavromatis K."/>
            <person name="Ivanova N."/>
            <person name="Brettin T."/>
            <person name="Detter J.C."/>
            <person name="Han C."/>
            <person name="Larimer F."/>
            <person name="Land M."/>
            <person name="Hauser L."/>
            <person name="Markowitz V."/>
            <person name="Cheng J.-F."/>
            <person name="Hugenholtz P."/>
            <person name="Woyke T."/>
            <person name="Wu D."/>
            <person name="Tindall B."/>
            <person name="Pomrenke H."/>
            <person name="Brambilla E."/>
            <person name="Klenk H.-P."/>
            <person name="Eisen J.A."/>
        </authorList>
    </citation>
    <scope>NUCLEOTIDE SEQUENCE [LARGE SCALE GENOMIC DNA]</scope>
    <source>
        <strain evidence="10">ATCC 35273 / DSM 5150 / MD-1</strain>
    </source>
</reference>
<feature type="transmembrane region" description="Helical" evidence="8">
    <location>
        <begin position="165"/>
        <end position="190"/>
    </location>
</feature>
<evidence type="ECO:0000313" key="10">
    <source>
        <dbReference type="Proteomes" id="UP000010880"/>
    </source>
</evidence>
<name>L0KCY8_HALHC</name>
<dbReference type="PANTHER" id="PTHR43829:SF9">
    <property type="entry name" value="AQUAPORIN-9"/>
    <property type="match status" value="1"/>
</dbReference>
<evidence type="ECO:0000256" key="5">
    <source>
        <dbReference type="ARBA" id="ARBA00022989"/>
    </source>
</evidence>
<comment type="similarity">
    <text evidence="2 7">Belongs to the MIP/aquaporin (TC 1.A.8) family.</text>
</comment>
<protein>
    <submittedName>
        <fullName evidence="9">MIP family channel protein</fullName>
    </submittedName>
</protein>
<dbReference type="PANTHER" id="PTHR43829">
    <property type="entry name" value="AQUAPORIN OR AQUAGLYCEROPORIN RELATED"/>
    <property type="match status" value="1"/>
</dbReference>